<feature type="compositionally biased region" description="Basic and acidic residues" evidence="1">
    <location>
        <begin position="440"/>
        <end position="451"/>
    </location>
</feature>
<feature type="region of interest" description="Disordered" evidence="1">
    <location>
        <begin position="440"/>
        <end position="537"/>
    </location>
</feature>
<sequence length="537" mass="59558">MAELATPSAADMATARVPTPANDSKDKSVPAVKPERPDEEVYKTELAKAEKELKSAEERLKSIKAKVDLTRPNNKDSPSAKRQQELRAELATIRQQQQSNKSGRTQVLEKVKRLDESLKSRIGEQKTARSRINFKSADEVQKEIDRLQKQVDTGTMKIVDEKKALADISQLNRQKKTFGSFDEAQKGIDEVKAQIAELKKSLDDPEHKALSDRYTTITTELDKIKAEQDDAFKGLNTLRDERTKAHEEQQKKYTAVKEIKDRYFKARRAAAEYEKEARRIRDEKRRAENDAYHRGRRQEVAKAKLEEASAPAYQDEIRTTQTLIAHFDPSSVQKQDASGPGKFAATASRTVDDSGIKGTRLVRKGEDEDNYFIGSAGKKNKRGGRGQQQTSSGTASPAPEGKFNLDMGTIDSLGRIGVDPPMSQADVPVVVEKLKTKLEFWKGDQKRKTDENVANAQKEIDRLEAEAQNADTGKTDRGNHTTDAARKPAQENQGVNGEASAGAELAQEKAADADVADELEKVKIEDGKDALEGDGNA</sequence>
<keyword evidence="3" id="KW-1185">Reference proteome</keyword>
<dbReference type="PANTHER" id="PTHR31027:SF2">
    <property type="entry name" value="LEBERCILIN DOMAIN-CONTAINING PROTEIN"/>
    <property type="match status" value="1"/>
</dbReference>
<name>A0A6A6Q647_9PEZI</name>
<feature type="compositionally biased region" description="Basic and acidic residues" evidence="1">
    <location>
        <begin position="285"/>
        <end position="307"/>
    </location>
</feature>
<feature type="region of interest" description="Disordered" evidence="1">
    <location>
        <begin position="330"/>
        <end position="424"/>
    </location>
</feature>
<protein>
    <recommendedName>
        <fullName evidence="4">Nuclear segregation protein</fullName>
    </recommendedName>
</protein>
<dbReference type="GO" id="GO:0042175">
    <property type="term" value="C:nuclear outer membrane-endoplasmic reticulum membrane network"/>
    <property type="evidence" value="ECO:0007669"/>
    <property type="project" value="TreeGrafter"/>
</dbReference>
<dbReference type="AlphaFoldDB" id="A0A6A6Q647"/>
<feature type="compositionally biased region" description="Basic and acidic residues" evidence="1">
    <location>
        <begin position="23"/>
        <end position="43"/>
    </location>
</feature>
<organism evidence="2 3">
    <name type="scientific">Neohortaea acidophila</name>
    <dbReference type="NCBI Taxonomy" id="245834"/>
    <lineage>
        <taxon>Eukaryota</taxon>
        <taxon>Fungi</taxon>
        <taxon>Dikarya</taxon>
        <taxon>Ascomycota</taxon>
        <taxon>Pezizomycotina</taxon>
        <taxon>Dothideomycetes</taxon>
        <taxon>Dothideomycetidae</taxon>
        <taxon>Mycosphaerellales</taxon>
        <taxon>Teratosphaeriaceae</taxon>
        <taxon>Neohortaea</taxon>
    </lineage>
</organism>
<feature type="region of interest" description="Disordered" evidence="1">
    <location>
        <begin position="1"/>
        <end position="43"/>
    </location>
</feature>
<dbReference type="RefSeq" id="XP_033594005.1">
    <property type="nucleotide sequence ID" value="XM_033732279.1"/>
</dbReference>
<dbReference type="GO" id="GO:0005783">
    <property type="term" value="C:endoplasmic reticulum"/>
    <property type="evidence" value="ECO:0007669"/>
    <property type="project" value="TreeGrafter"/>
</dbReference>
<dbReference type="GeneID" id="54473281"/>
<dbReference type="EMBL" id="MU001631">
    <property type="protein sequence ID" value="KAF2487436.1"/>
    <property type="molecule type" value="Genomic_DNA"/>
</dbReference>
<feature type="compositionally biased region" description="Basic and acidic residues" evidence="1">
    <location>
        <begin position="78"/>
        <end position="87"/>
    </location>
</feature>
<evidence type="ECO:0000313" key="3">
    <source>
        <dbReference type="Proteomes" id="UP000799767"/>
    </source>
</evidence>
<evidence type="ECO:0000313" key="2">
    <source>
        <dbReference type="EMBL" id="KAF2487436.1"/>
    </source>
</evidence>
<evidence type="ECO:0000256" key="1">
    <source>
        <dbReference type="SAM" id="MobiDB-lite"/>
    </source>
</evidence>
<dbReference type="GO" id="GO:1990904">
    <property type="term" value="C:ribonucleoprotein complex"/>
    <property type="evidence" value="ECO:0007669"/>
    <property type="project" value="TreeGrafter"/>
</dbReference>
<feature type="compositionally biased region" description="Basic and acidic residues" evidence="1">
    <location>
        <begin position="506"/>
        <end position="531"/>
    </location>
</feature>
<evidence type="ECO:0008006" key="4">
    <source>
        <dbReference type="Google" id="ProtNLM"/>
    </source>
</evidence>
<dbReference type="GO" id="GO:0003729">
    <property type="term" value="F:mRNA binding"/>
    <property type="evidence" value="ECO:0007669"/>
    <property type="project" value="TreeGrafter"/>
</dbReference>
<proteinExistence type="predicted"/>
<reference evidence="2" key="1">
    <citation type="journal article" date="2020" name="Stud. Mycol.">
        <title>101 Dothideomycetes genomes: a test case for predicting lifestyles and emergence of pathogens.</title>
        <authorList>
            <person name="Haridas S."/>
            <person name="Albert R."/>
            <person name="Binder M."/>
            <person name="Bloem J."/>
            <person name="Labutti K."/>
            <person name="Salamov A."/>
            <person name="Andreopoulos B."/>
            <person name="Baker S."/>
            <person name="Barry K."/>
            <person name="Bills G."/>
            <person name="Bluhm B."/>
            <person name="Cannon C."/>
            <person name="Castanera R."/>
            <person name="Culley D."/>
            <person name="Daum C."/>
            <person name="Ezra D."/>
            <person name="Gonzalez J."/>
            <person name="Henrissat B."/>
            <person name="Kuo A."/>
            <person name="Liang C."/>
            <person name="Lipzen A."/>
            <person name="Lutzoni F."/>
            <person name="Magnuson J."/>
            <person name="Mondo S."/>
            <person name="Nolan M."/>
            <person name="Ohm R."/>
            <person name="Pangilinan J."/>
            <person name="Park H.-J."/>
            <person name="Ramirez L."/>
            <person name="Alfaro M."/>
            <person name="Sun H."/>
            <person name="Tritt A."/>
            <person name="Yoshinaga Y."/>
            <person name="Zwiers L.-H."/>
            <person name="Turgeon B."/>
            <person name="Goodwin S."/>
            <person name="Spatafora J."/>
            <person name="Crous P."/>
            <person name="Grigoriev I."/>
        </authorList>
    </citation>
    <scope>NUCLEOTIDE SEQUENCE</scope>
    <source>
        <strain evidence="2">CBS 113389</strain>
    </source>
</reference>
<feature type="compositionally biased region" description="Basic and acidic residues" evidence="1">
    <location>
        <begin position="473"/>
        <end position="489"/>
    </location>
</feature>
<dbReference type="PANTHER" id="PTHR31027">
    <property type="entry name" value="NUCLEAR SEGREGATION PROTEIN BFR1"/>
    <property type="match status" value="1"/>
</dbReference>
<gene>
    <name evidence="2" type="ORF">BDY17DRAFT_288966</name>
</gene>
<dbReference type="InterPro" id="IPR039604">
    <property type="entry name" value="Bfr1"/>
</dbReference>
<feature type="region of interest" description="Disordered" evidence="1">
    <location>
        <begin position="62"/>
        <end position="87"/>
    </location>
</feature>
<dbReference type="OrthoDB" id="2195113at2759"/>
<feature type="region of interest" description="Disordered" evidence="1">
    <location>
        <begin position="285"/>
        <end position="312"/>
    </location>
</feature>
<accession>A0A6A6Q647</accession>
<dbReference type="Proteomes" id="UP000799767">
    <property type="component" value="Unassembled WGS sequence"/>
</dbReference>
<dbReference type="GO" id="GO:0008298">
    <property type="term" value="P:intracellular mRNA localization"/>
    <property type="evidence" value="ECO:0007669"/>
    <property type="project" value="TreeGrafter"/>
</dbReference>